<feature type="region of interest" description="Disordered" evidence="1">
    <location>
        <begin position="1"/>
        <end position="20"/>
    </location>
</feature>
<organism evidence="2 3">
    <name type="scientific">Stylophora pistillata</name>
    <name type="common">Smooth cauliflower coral</name>
    <dbReference type="NCBI Taxonomy" id="50429"/>
    <lineage>
        <taxon>Eukaryota</taxon>
        <taxon>Metazoa</taxon>
        <taxon>Cnidaria</taxon>
        <taxon>Anthozoa</taxon>
        <taxon>Hexacorallia</taxon>
        <taxon>Scleractinia</taxon>
        <taxon>Astrocoeniina</taxon>
        <taxon>Pocilloporidae</taxon>
        <taxon>Stylophora</taxon>
    </lineage>
</organism>
<feature type="compositionally biased region" description="Polar residues" evidence="1">
    <location>
        <begin position="1"/>
        <end position="16"/>
    </location>
</feature>
<name>A0A2B4STW7_STYPI</name>
<comment type="caution">
    <text evidence="2">The sequence shown here is derived from an EMBL/GenBank/DDBJ whole genome shotgun (WGS) entry which is preliminary data.</text>
</comment>
<sequence>MSSVEFPSTRMPSQTDDGTENAVVEAIRPFLRSAHGTPLAFVHISLADQHQINALKHIGLNLLKMDLDGG</sequence>
<gene>
    <name evidence="2" type="ORF">AWC38_SpisGene2639</name>
</gene>
<protein>
    <submittedName>
        <fullName evidence="2">Uncharacterized protein</fullName>
    </submittedName>
</protein>
<evidence type="ECO:0000256" key="1">
    <source>
        <dbReference type="SAM" id="MobiDB-lite"/>
    </source>
</evidence>
<reference evidence="3" key="1">
    <citation type="journal article" date="2017" name="bioRxiv">
        <title>Comparative analysis of the genomes of Stylophora pistillata and Acropora digitifera provides evidence for extensive differences between species of corals.</title>
        <authorList>
            <person name="Voolstra C.R."/>
            <person name="Li Y."/>
            <person name="Liew Y.J."/>
            <person name="Baumgarten S."/>
            <person name="Zoccola D."/>
            <person name="Flot J.-F."/>
            <person name="Tambutte S."/>
            <person name="Allemand D."/>
            <person name="Aranda M."/>
        </authorList>
    </citation>
    <scope>NUCLEOTIDE SEQUENCE [LARGE SCALE GENOMIC DNA]</scope>
</reference>
<keyword evidence="3" id="KW-1185">Reference proteome</keyword>
<proteinExistence type="predicted"/>
<accession>A0A2B4STW7</accession>
<evidence type="ECO:0000313" key="2">
    <source>
        <dbReference type="EMBL" id="PFX32513.1"/>
    </source>
</evidence>
<dbReference type="AlphaFoldDB" id="A0A2B4STW7"/>
<evidence type="ECO:0000313" key="3">
    <source>
        <dbReference type="Proteomes" id="UP000225706"/>
    </source>
</evidence>
<dbReference type="EMBL" id="LSMT01000022">
    <property type="protein sequence ID" value="PFX32513.1"/>
    <property type="molecule type" value="Genomic_DNA"/>
</dbReference>
<dbReference type="Proteomes" id="UP000225706">
    <property type="component" value="Unassembled WGS sequence"/>
</dbReference>